<evidence type="ECO:0000313" key="2">
    <source>
        <dbReference type="Proteomes" id="UP001054945"/>
    </source>
</evidence>
<comment type="caution">
    <text evidence="1">The sequence shown here is derived from an EMBL/GenBank/DDBJ whole genome shotgun (WGS) entry which is preliminary data.</text>
</comment>
<accession>A0AAV4NES5</accession>
<gene>
    <name evidence="1" type="ORF">CEXT_571241</name>
</gene>
<dbReference type="AlphaFoldDB" id="A0AAV4NES5"/>
<dbReference type="EMBL" id="BPLR01020844">
    <property type="protein sequence ID" value="GIX83221.1"/>
    <property type="molecule type" value="Genomic_DNA"/>
</dbReference>
<organism evidence="1 2">
    <name type="scientific">Caerostris extrusa</name>
    <name type="common">Bark spider</name>
    <name type="synonym">Caerostris bankana</name>
    <dbReference type="NCBI Taxonomy" id="172846"/>
    <lineage>
        <taxon>Eukaryota</taxon>
        <taxon>Metazoa</taxon>
        <taxon>Ecdysozoa</taxon>
        <taxon>Arthropoda</taxon>
        <taxon>Chelicerata</taxon>
        <taxon>Arachnida</taxon>
        <taxon>Araneae</taxon>
        <taxon>Araneomorphae</taxon>
        <taxon>Entelegynae</taxon>
        <taxon>Araneoidea</taxon>
        <taxon>Araneidae</taxon>
        <taxon>Caerostris</taxon>
    </lineage>
</organism>
<proteinExistence type="predicted"/>
<keyword evidence="2" id="KW-1185">Reference proteome</keyword>
<reference evidence="1 2" key="1">
    <citation type="submission" date="2021-06" db="EMBL/GenBank/DDBJ databases">
        <title>Caerostris extrusa draft genome.</title>
        <authorList>
            <person name="Kono N."/>
            <person name="Arakawa K."/>
        </authorList>
    </citation>
    <scope>NUCLEOTIDE SEQUENCE [LARGE SCALE GENOMIC DNA]</scope>
</reference>
<name>A0AAV4NES5_CAEEX</name>
<protein>
    <submittedName>
        <fullName evidence="1">Uncharacterized protein</fullName>
    </submittedName>
</protein>
<evidence type="ECO:0000313" key="1">
    <source>
        <dbReference type="EMBL" id="GIX83221.1"/>
    </source>
</evidence>
<dbReference type="Proteomes" id="UP001054945">
    <property type="component" value="Unassembled WGS sequence"/>
</dbReference>
<sequence length="88" mass="10102">MNSLGGDFFIVVLILSRHGGVPEMQGSFVKLCIEILEQGMDKRNFTVAEQIEKLLQKTADTIYRREMLPCTKDVALKYRFSSIDEQPY</sequence>